<dbReference type="AlphaFoldDB" id="C0PG03"/>
<reference evidence="3" key="3">
    <citation type="submission" date="2019-07" db="EMBL/GenBank/DDBJ databases">
        <authorList>
            <person name="Seetharam A."/>
            <person name="Woodhouse M."/>
            <person name="Cannon E."/>
        </authorList>
    </citation>
    <scope>NUCLEOTIDE SEQUENCE [LARGE SCALE GENOMIC DNA]</scope>
    <source>
        <strain evidence="3">cv. B73</strain>
    </source>
</reference>
<name>C0PG03_MAIZE</name>
<organism evidence="2">
    <name type="scientific">Zea mays</name>
    <name type="common">Maize</name>
    <dbReference type="NCBI Taxonomy" id="4577"/>
    <lineage>
        <taxon>Eukaryota</taxon>
        <taxon>Viridiplantae</taxon>
        <taxon>Streptophyta</taxon>
        <taxon>Embryophyta</taxon>
        <taxon>Tracheophyta</taxon>
        <taxon>Spermatophyta</taxon>
        <taxon>Magnoliopsida</taxon>
        <taxon>Liliopsida</taxon>
        <taxon>Poales</taxon>
        <taxon>Poaceae</taxon>
        <taxon>PACMAD clade</taxon>
        <taxon>Panicoideae</taxon>
        <taxon>Andropogonodae</taxon>
        <taxon>Andropogoneae</taxon>
        <taxon>Tripsacinae</taxon>
        <taxon>Zea</taxon>
    </lineage>
</organism>
<dbReference type="HOGENOM" id="CLU_1134966_0_0_1"/>
<reference evidence="4" key="2">
    <citation type="journal article" date="2009" name="Science">
        <title>The B73 maize genome: complexity, diversity, and dynamics.</title>
        <authorList>
            <person name="Schnable P.S."/>
            <person name="Ware D."/>
            <person name="Fulton R.S."/>
            <person name="Stein J.C."/>
            <person name="Wei F."/>
            <person name="Pasternak S."/>
            <person name="Liang C."/>
            <person name="Zhang J."/>
            <person name="Fulton L."/>
            <person name="Graves T.A."/>
            <person name="Minx P."/>
            <person name="Reily A.D."/>
            <person name="Courtney L."/>
            <person name="Kruchowski S.S."/>
            <person name="Tomlinson C."/>
            <person name="Strong C."/>
            <person name="Delehaunty K."/>
            <person name="Fronick C."/>
            <person name="Courtney B."/>
            <person name="Rock S.M."/>
            <person name="Belter E."/>
            <person name="Du F."/>
            <person name="Kim K."/>
            <person name="Abbott R.M."/>
            <person name="Cotton M."/>
            <person name="Levy A."/>
            <person name="Marchetto P."/>
            <person name="Ochoa K."/>
            <person name="Jackson S.M."/>
            <person name="Gillam B."/>
            <person name="Chen W."/>
            <person name="Yan L."/>
            <person name="Higginbotham J."/>
            <person name="Cardenas M."/>
            <person name="Waligorski J."/>
            <person name="Applebaum E."/>
            <person name="Phelps L."/>
            <person name="Falcone J."/>
            <person name="Kanchi K."/>
            <person name="Thane T."/>
            <person name="Scimone A."/>
            <person name="Thane N."/>
            <person name="Henke J."/>
            <person name="Wang T."/>
            <person name="Ruppert J."/>
            <person name="Shah N."/>
            <person name="Rotter K."/>
            <person name="Hodges J."/>
            <person name="Ingenthron E."/>
            <person name="Cordes M."/>
            <person name="Kohlberg S."/>
            <person name="Sgro J."/>
            <person name="Delgado B."/>
            <person name="Mead K."/>
            <person name="Chinwalla A."/>
            <person name="Leonard S."/>
            <person name="Crouse K."/>
            <person name="Collura K."/>
            <person name="Kudrna D."/>
            <person name="Currie J."/>
            <person name="He R."/>
            <person name="Angelova A."/>
            <person name="Rajasekar S."/>
            <person name="Mueller T."/>
            <person name="Lomeli R."/>
            <person name="Scara G."/>
            <person name="Ko A."/>
            <person name="Delaney K."/>
            <person name="Wissotski M."/>
            <person name="Lopez G."/>
            <person name="Campos D."/>
            <person name="Braidotti M."/>
            <person name="Ashley E."/>
            <person name="Golser W."/>
            <person name="Kim H."/>
            <person name="Lee S."/>
            <person name="Lin J."/>
            <person name="Dujmic Z."/>
            <person name="Kim W."/>
            <person name="Talag J."/>
            <person name="Zuccolo A."/>
            <person name="Fan C."/>
            <person name="Sebastian A."/>
            <person name="Kramer M."/>
            <person name="Spiegel L."/>
            <person name="Nascimento L."/>
            <person name="Zutavern T."/>
            <person name="Miller B."/>
            <person name="Ambroise C."/>
            <person name="Muller S."/>
            <person name="Spooner W."/>
            <person name="Narechania A."/>
            <person name="Ren L."/>
            <person name="Wei S."/>
            <person name="Kumari S."/>
            <person name="Faga B."/>
            <person name="Levy M.J."/>
            <person name="McMahan L."/>
            <person name="Van Buren P."/>
            <person name="Vaughn M.W."/>
            <person name="Ying K."/>
            <person name="Yeh C.-T."/>
            <person name="Emrich S.J."/>
            <person name="Jia Y."/>
            <person name="Kalyanaraman A."/>
            <person name="Hsia A.-P."/>
            <person name="Barbazuk W.B."/>
            <person name="Baucom R.S."/>
            <person name="Brutnell T.P."/>
            <person name="Carpita N.C."/>
            <person name="Chaparro C."/>
            <person name="Chia J.-M."/>
            <person name="Deragon J.-M."/>
            <person name="Estill J.C."/>
            <person name="Fu Y."/>
            <person name="Jeddeloh J.A."/>
            <person name="Han Y."/>
            <person name="Lee H."/>
            <person name="Li P."/>
            <person name="Lisch D.R."/>
            <person name="Liu S."/>
            <person name="Liu Z."/>
            <person name="Nagel D.H."/>
            <person name="McCann M.C."/>
            <person name="SanMiguel P."/>
            <person name="Myers A.M."/>
            <person name="Nettleton D."/>
            <person name="Nguyen J."/>
            <person name="Penning B.W."/>
            <person name="Ponnala L."/>
            <person name="Schneider K.L."/>
            <person name="Schwartz D.C."/>
            <person name="Sharma A."/>
            <person name="Soderlund C."/>
            <person name="Springer N.M."/>
            <person name="Sun Q."/>
            <person name="Wang H."/>
            <person name="Waterman M."/>
            <person name="Westerman R."/>
            <person name="Wolfgruber T.K."/>
            <person name="Yang L."/>
            <person name="Yu Y."/>
            <person name="Zhang L."/>
            <person name="Zhou S."/>
            <person name="Zhu Q."/>
            <person name="Bennetzen J.L."/>
            <person name="Dawe R.K."/>
            <person name="Jiang J."/>
            <person name="Jiang N."/>
            <person name="Presting G.G."/>
            <person name="Wessler S.R."/>
            <person name="Aluru S."/>
            <person name="Martienssen R.A."/>
            <person name="Clifton S.W."/>
            <person name="McCombie W.R."/>
            <person name="Wing R.A."/>
            <person name="Wilson R.K."/>
        </authorList>
    </citation>
    <scope>NUCLEOTIDE SEQUENCE [LARGE SCALE GENOMIC DNA]</scope>
    <source>
        <strain evidence="4">cv. B73</strain>
    </source>
</reference>
<reference evidence="2" key="1">
    <citation type="journal article" date="2009" name="PLoS Genet.">
        <title>Sequencing, mapping, and analysis of 27,455 maize full-length cDNAs.</title>
        <authorList>
            <person name="Soderlund C."/>
            <person name="Descour A."/>
            <person name="Kudrna D."/>
            <person name="Bomhoff M."/>
            <person name="Boyd L."/>
            <person name="Currie J."/>
            <person name="Angelova A."/>
            <person name="Collura K."/>
            <person name="Wissotski M."/>
            <person name="Ashley E."/>
            <person name="Morrow D."/>
            <person name="Fernandes J."/>
            <person name="Walbot V."/>
            <person name="Yu Y."/>
        </authorList>
    </citation>
    <scope>NUCLEOTIDE SEQUENCE</scope>
    <source>
        <strain evidence="2">B73</strain>
    </source>
</reference>
<dbReference type="EnsemblPlants" id="Zm00001eb345080_T006">
    <property type="protein sequence ID" value="Zm00001eb345080_P006"/>
    <property type="gene ID" value="Zm00001eb345080"/>
</dbReference>
<evidence type="ECO:0000313" key="2">
    <source>
        <dbReference type="EMBL" id="ACN34119.1"/>
    </source>
</evidence>
<dbReference type="GO" id="GO:0006123">
    <property type="term" value="P:mitochondrial electron transport, cytochrome c to oxygen"/>
    <property type="evidence" value="ECO:0007669"/>
    <property type="project" value="InterPro"/>
</dbReference>
<dbReference type="GO" id="GO:0005740">
    <property type="term" value="C:mitochondrial envelope"/>
    <property type="evidence" value="ECO:0007669"/>
    <property type="project" value="InterPro"/>
</dbReference>
<dbReference type="PANTHER" id="PTHR10122:SF15">
    <property type="entry name" value="CYTOCHROME C OXIDASE SUBUNIT VB"/>
    <property type="match status" value="1"/>
</dbReference>
<evidence type="ECO:0000313" key="4">
    <source>
        <dbReference type="Proteomes" id="UP000007305"/>
    </source>
</evidence>
<proteinExistence type="evidence at transcript level"/>
<dbReference type="PANTHER" id="PTHR10122">
    <property type="entry name" value="CYTOCHROME C OXIDASE SUBUNIT 5B, MITOCHONDRIAL"/>
    <property type="match status" value="1"/>
</dbReference>
<dbReference type="GO" id="GO:0045277">
    <property type="term" value="C:respiratory chain complex IV"/>
    <property type="evidence" value="ECO:0007669"/>
    <property type="project" value="InterPro"/>
</dbReference>
<feature type="region of interest" description="Disordered" evidence="1">
    <location>
        <begin position="1"/>
        <end position="24"/>
    </location>
</feature>
<evidence type="ECO:0000256" key="1">
    <source>
        <dbReference type="SAM" id="MobiDB-lite"/>
    </source>
</evidence>
<dbReference type="Gramene" id="Zm00001eb345080_T006">
    <property type="protein sequence ID" value="Zm00001eb345080_P006"/>
    <property type="gene ID" value="Zm00001eb345080"/>
</dbReference>
<dbReference type="InterPro" id="IPR036972">
    <property type="entry name" value="Cyt_c_oxidase_su5b_sf"/>
</dbReference>
<dbReference type="InterPro" id="IPR002124">
    <property type="entry name" value="Cyt_c_oxidase_su5b"/>
</dbReference>
<protein>
    <submittedName>
        <fullName evidence="2 3">Uncharacterized protein</fullName>
    </submittedName>
</protein>
<dbReference type="EMBL" id="BT067222">
    <property type="protein sequence ID" value="ACN34119.1"/>
    <property type="molecule type" value="mRNA"/>
</dbReference>
<evidence type="ECO:0000313" key="3">
    <source>
        <dbReference type="EnsemblPlants" id="Zm00001eb345080_P005"/>
    </source>
</evidence>
<reference evidence="3" key="4">
    <citation type="submission" date="2021-05" db="UniProtKB">
        <authorList>
            <consortium name="EnsemblPlants"/>
        </authorList>
    </citation>
    <scope>IDENTIFICATION</scope>
    <source>
        <strain evidence="3">cv. B73</strain>
    </source>
</reference>
<dbReference type="SUPFAM" id="SSF57802">
    <property type="entry name" value="Rubredoxin-like"/>
    <property type="match status" value="1"/>
</dbReference>
<keyword evidence="4" id="KW-1185">Reference proteome</keyword>
<dbReference type="Proteomes" id="UP000007305">
    <property type="component" value="Chromosome 8"/>
</dbReference>
<dbReference type="Gene3D" id="2.60.11.10">
    <property type="entry name" value="Cytochrome c oxidase, subunit Vb"/>
    <property type="match status" value="1"/>
</dbReference>
<feature type="compositionally biased region" description="Low complexity" evidence="1">
    <location>
        <begin position="8"/>
        <end position="24"/>
    </location>
</feature>
<accession>C0PG03</accession>
<dbReference type="FunFam" id="2.60.11.10:FF:000008">
    <property type="entry name" value="Cytochrome c oxidase subunit 5b-2 mitochondrial"/>
    <property type="match status" value="1"/>
</dbReference>
<dbReference type="Gramene" id="Zm00001eb345080_T005">
    <property type="protein sequence ID" value="Zm00001eb345080_P005"/>
    <property type="gene ID" value="Zm00001eb345080"/>
</dbReference>
<dbReference type="EnsemblPlants" id="Zm00001eb345080_T005">
    <property type="protein sequence ID" value="Zm00001eb345080_P005"/>
    <property type="gene ID" value="Zm00001eb345080"/>
</dbReference>
<dbReference type="ExpressionAtlas" id="C0PG03">
    <property type="expression patterns" value="baseline and differential"/>
</dbReference>
<sequence length="245" mass="27613">MWRRLQTLAPSLRRAAASSSPASARAVPLSTVPVAAFRRTSTLLSSPGDKPAPSKVEDVMPIATGLEREELEAELQGKKRFDMDPAVGPFGTKIKLVLSTSNDTIFHSSMDMALSKKDPPDTSLVTDINIVNYKVFDMCMLKLHYLKLVSNTPAVSQPYMKFVGYVYNCLVTWEHCVKYQCLMYLVLLFFNRRHALTSMLSTDIACIWSRYVLKFLTTHFPSVFFLSRLPMLQDLNCSGQYKVLP</sequence>